<name>A0ABY2ZRF5_9GAMM</name>
<sequence>MKFLGKFFLTLLLLILLALVVLYVLLQTQWGAGWFSRWVSDKTAWHLSLSKIEHNFSSPSHIILDDFSFGHDGQPAVLVAKRVDLGLALVQFSDPLHFDSIEVRDGDINLANQSPQTTLPIQANRLQLNNVQIESPHSALPLAAQRVNGGIVPWKPTPDDMLGSDAQFQMSAGAMTLDGVAGNNVLLQGNIAKRRLVLSNIGADLARGSMTGRAERDAQGNWQINQLRLNDIRLQTQQSLSEFLSPLRDVPSVSINRLDMTDARLQGPDWAVTDLDLTLKNITLRGDDWQSDDGSLAMNAGNFINGSFELNDPIVNAEFSPQGIQLTQFSSRWVNGVIRASGSWTRSDKRLTLDDLAIAGLEYTLPQNWRDRWQQTLPGWLDSVLVKRATANRNLVIDINPAFPFQMTALDGNAENLLLARQHQWGIWAGKASFNAAEATFNRTDLRHPSISLNASDRQIEVSEMSAFNGSGLLEGTATAGQEAQRPFTLNLKGQAVPANVLQNWGWPALPLSGSSYLQLQLKGSLSADAPLRTSAEGSLSVTTDTQSLQQTMRGGQVQ</sequence>
<feature type="region of interest" description="Disordered" evidence="1">
    <location>
        <begin position="536"/>
        <end position="559"/>
    </location>
</feature>
<protein>
    <submittedName>
        <fullName evidence="2">AsmA family protein</fullName>
    </submittedName>
</protein>
<proteinExistence type="predicted"/>
<reference evidence="2 3" key="1">
    <citation type="submission" date="2019-06" db="EMBL/GenBank/DDBJ databases">
        <title>Pantoea dispersa Assembly.</title>
        <authorList>
            <person name="Wang J."/>
        </authorList>
    </citation>
    <scope>NUCLEOTIDE SEQUENCE [LARGE SCALE GENOMIC DNA]</scope>
    <source>
        <strain evidence="3">bio</strain>
    </source>
</reference>
<keyword evidence="3" id="KW-1185">Reference proteome</keyword>
<evidence type="ECO:0000313" key="3">
    <source>
        <dbReference type="Proteomes" id="UP000319715"/>
    </source>
</evidence>
<dbReference type="EMBL" id="VICF01000014">
    <property type="protein sequence ID" value="TQC64138.1"/>
    <property type="molecule type" value="Genomic_DNA"/>
</dbReference>
<dbReference type="RefSeq" id="WP_141497136.1">
    <property type="nucleotide sequence ID" value="NZ_VICF01000014.1"/>
</dbReference>
<accession>A0ABY2ZRF5</accession>
<dbReference type="Proteomes" id="UP000319715">
    <property type="component" value="Unassembled WGS sequence"/>
</dbReference>
<evidence type="ECO:0000256" key="1">
    <source>
        <dbReference type="SAM" id="MobiDB-lite"/>
    </source>
</evidence>
<gene>
    <name evidence="2" type="ORF">FK492_22610</name>
</gene>
<comment type="caution">
    <text evidence="2">The sequence shown here is derived from an EMBL/GenBank/DDBJ whole genome shotgun (WGS) entry which is preliminary data.</text>
</comment>
<evidence type="ECO:0000313" key="2">
    <source>
        <dbReference type="EMBL" id="TQC64138.1"/>
    </source>
</evidence>
<organism evidence="2 3">
    <name type="scientific">Pantoea dispersa</name>
    <dbReference type="NCBI Taxonomy" id="59814"/>
    <lineage>
        <taxon>Bacteria</taxon>
        <taxon>Pseudomonadati</taxon>
        <taxon>Pseudomonadota</taxon>
        <taxon>Gammaproteobacteria</taxon>
        <taxon>Enterobacterales</taxon>
        <taxon>Erwiniaceae</taxon>
        <taxon>Pantoea</taxon>
    </lineage>
</organism>